<dbReference type="Proteomes" id="UP000308886">
    <property type="component" value="Unassembled WGS sequence"/>
</dbReference>
<sequence length="179" mass="20804">MKKNMIYVFRATVMCIVLFLGVLGYVYYEKTLVEWWTPVVFALFVTVATLPLLGRHWSWLVGKDKTFGFLCHIFVMDCMAYFSFLGGNWFLADESTVHKEEVTVEEKKHNERTTGHRVGRRYYRSGRKSHSYYLTVRLADGSLKEMPVTLKRYNRVRTGSTITISLQEGAFGFMVIKGK</sequence>
<organism evidence="1 2">
    <name type="scientific">Palleniella muris</name>
    <dbReference type="NCBI Taxonomy" id="3038145"/>
    <lineage>
        <taxon>Bacteria</taxon>
        <taxon>Pseudomonadati</taxon>
        <taxon>Bacteroidota</taxon>
        <taxon>Bacteroidia</taxon>
        <taxon>Bacteroidales</taxon>
        <taxon>Prevotellaceae</taxon>
        <taxon>Palleniella</taxon>
    </lineage>
</organism>
<comment type="caution">
    <text evidence="1">The sequence shown here is derived from an EMBL/GenBank/DDBJ whole genome shotgun (WGS) entry which is preliminary data.</text>
</comment>
<protein>
    <submittedName>
        <fullName evidence="1">DUF2500 family protein</fullName>
    </submittedName>
</protein>
<accession>A0AC61QSI5</accession>
<dbReference type="EMBL" id="SRZC01000004">
    <property type="protein sequence ID" value="TGX83335.1"/>
    <property type="molecule type" value="Genomic_DNA"/>
</dbReference>
<keyword evidence="2" id="KW-1185">Reference proteome</keyword>
<proteinExistence type="predicted"/>
<evidence type="ECO:0000313" key="2">
    <source>
        <dbReference type="Proteomes" id="UP000308886"/>
    </source>
</evidence>
<gene>
    <name evidence="1" type="ORF">E5358_03520</name>
</gene>
<reference evidence="1" key="1">
    <citation type="submission" date="2019-04" db="EMBL/GenBank/DDBJ databases">
        <title>Microbes associate with the intestines of laboratory mice.</title>
        <authorList>
            <person name="Navarre W."/>
            <person name="Wong E."/>
            <person name="Huang K."/>
            <person name="Tropini C."/>
            <person name="Ng K."/>
            <person name="Yu B."/>
        </authorList>
    </citation>
    <scope>NUCLEOTIDE SEQUENCE</scope>
    <source>
        <strain evidence="1">NM73_A23</strain>
    </source>
</reference>
<evidence type="ECO:0000313" key="1">
    <source>
        <dbReference type="EMBL" id="TGX83335.1"/>
    </source>
</evidence>
<name>A0AC61QSI5_9BACT</name>